<keyword evidence="1" id="KW-0175">Coiled coil</keyword>
<dbReference type="Gene3D" id="3.30.420.10">
    <property type="entry name" value="Ribonuclease H-like superfamily/Ribonuclease H"/>
    <property type="match status" value="1"/>
</dbReference>
<evidence type="ECO:0000259" key="2">
    <source>
        <dbReference type="SMART" id="SM00474"/>
    </source>
</evidence>
<evidence type="ECO:0000256" key="1">
    <source>
        <dbReference type="SAM" id="Coils"/>
    </source>
</evidence>
<dbReference type="SUPFAM" id="SSF53098">
    <property type="entry name" value="Ribonuclease H-like"/>
    <property type="match status" value="1"/>
</dbReference>
<dbReference type="Pfam" id="PF01612">
    <property type="entry name" value="DNA_pol_A_exo1"/>
    <property type="match status" value="1"/>
</dbReference>
<accession>A0ABY7FPI5</accession>
<organism evidence="3 4">
    <name type="scientific">Mya arenaria</name>
    <name type="common">Soft-shell clam</name>
    <dbReference type="NCBI Taxonomy" id="6604"/>
    <lineage>
        <taxon>Eukaryota</taxon>
        <taxon>Metazoa</taxon>
        <taxon>Spiralia</taxon>
        <taxon>Lophotrochozoa</taxon>
        <taxon>Mollusca</taxon>
        <taxon>Bivalvia</taxon>
        <taxon>Autobranchia</taxon>
        <taxon>Heteroconchia</taxon>
        <taxon>Euheterodonta</taxon>
        <taxon>Imparidentia</taxon>
        <taxon>Neoheterodontei</taxon>
        <taxon>Myida</taxon>
        <taxon>Myoidea</taxon>
        <taxon>Myidae</taxon>
        <taxon>Mya</taxon>
    </lineage>
</organism>
<reference evidence="3" key="1">
    <citation type="submission" date="2022-11" db="EMBL/GenBank/DDBJ databases">
        <title>Centuries of genome instability and evolution in soft-shell clam transmissible cancer (bioRxiv).</title>
        <authorList>
            <person name="Hart S.F.M."/>
            <person name="Yonemitsu M.A."/>
            <person name="Giersch R.M."/>
            <person name="Beal B.F."/>
            <person name="Arriagada G."/>
            <person name="Davis B.W."/>
            <person name="Ostrander E.A."/>
            <person name="Goff S.P."/>
            <person name="Metzger M.J."/>
        </authorList>
    </citation>
    <scope>NUCLEOTIDE SEQUENCE</scope>
    <source>
        <strain evidence="3">MELC-2E11</strain>
        <tissue evidence="3">Siphon/mantle</tissue>
    </source>
</reference>
<dbReference type="InterPro" id="IPR002562">
    <property type="entry name" value="3'-5'_exonuclease_dom"/>
</dbReference>
<dbReference type="PANTHER" id="PTHR46628">
    <property type="entry name" value="PIRNA BIOGENESIS PROTEIN EXD1"/>
    <property type="match status" value="1"/>
</dbReference>
<dbReference type="Proteomes" id="UP001164746">
    <property type="component" value="Chromosome 13"/>
</dbReference>
<feature type="domain" description="3'-5' exonuclease" evidence="2">
    <location>
        <begin position="27"/>
        <end position="217"/>
    </location>
</feature>
<evidence type="ECO:0000313" key="3">
    <source>
        <dbReference type="EMBL" id="WAR24145.1"/>
    </source>
</evidence>
<gene>
    <name evidence="3" type="ORF">MAR_037814</name>
</gene>
<evidence type="ECO:0000313" key="4">
    <source>
        <dbReference type="Proteomes" id="UP001164746"/>
    </source>
</evidence>
<name>A0ABY7FPI5_MYAAR</name>
<dbReference type="PANTHER" id="PTHR46628:SF1">
    <property type="entry name" value="PIRNA BIOGENESIS PROTEIN EXD1"/>
    <property type="match status" value="1"/>
</dbReference>
<proteinExistence type="predicted"/>
<dbReference type="SMART" id="SM00474">
    <property type="entry name" value="35EXOc"/>
    <property type="match status" value="1"/>
</dbReference>
<protein>
    <submittedName>
        <fullName evidence="3">EXD1-like protein</fullName>
    </submittedName>
</protein>
<dbReference type="EMBL" id="CP111024">
    <property type="protein sequence ID" value="WAR24145.1"/>
    <property type="molecule type" value="Genomic_DNA"/>
</dbReference>
<feature type="coiled-coil region" evidence="1">
    <location>
        <begin position="324"/>
        <end position="351"/>
    </location>
</feature>
<dbReference type="InterPro" id="IPR036397">
    <property type="entry name" value="RNaseH_sf"/>
</dbReference>
<dbReference type="InterPro" id="IPR012337">
    <property type="entry name" value="RNaseH-like_sf"/>
</dbReference>
<dbReference type="InterPro" id="IPR052144">
    <property type="entry name" value="piRNA_biogenesis_EXD1"/>
</dbReference>
<sequence>MEGRVTKELILPISRILHTSEGGDADYELVDQKRQWPSCLIAIRHAVSKGQTLALDCEGDSLSRKGNIQLLSLDTEEKTFILDIQKLKAFPFERGLREILEDKNLIKLMFDCREDADALFHQFHVTLDGVLDIQLLEENSINRKRGDHNFSAISLNSLLGCMKKYFQCEESVKQKEEGMRLEKEWTNRPLTAKQISYAQIDVYLLDWLFDNFKPSDEELARLKIASRIYLNLKRFIPCRKYNEYENNTYLPVDVIPDKGSSSFPKGYVSCTECYRQFPEDEFSIRQVKKKNQMCRTCKKVKNDKSVQLTEYQFEYFDNDDVTESAERENEIKQYQEQCDEEERYFSEVLNQ</sequence>
<keyword evidence="4" id="KW-1185">Reference proteome</keyword>